<dbReference type="Gene3D" id="1.10.1470.10">
    <property type="entry name" value="YjbJ"/>
    <property type="match status" value="1"/>
</dbReference>
<name>A0ABU7TD09_9HYPH</name>
<accession>A0ABU7TD09</accession>
<proteinExistence type="predicted"/>
<dbReference type="EMBL" id="MLBY01000005">
    <property type="protein sequence ID" value="MEE7458228.1"/>
    <property type="molecule type" value="Genomic_DNA"/>
</dbReference>
<dbReference type="Proteomes" id="UP001349262">
    <property type="component" value="Unassembled WGS sequence"/>
</dbReference>
<keyword evidence="3" id="KW-1185">Reference proteome</keyword>
<gene>
    <name evidence="2" type="ORF">MRSR164_16070</name>
</gene>
<dbReference type="SUPFAM" id="SSF69047">
    <property type="entry name" value="Hypothetical protein YjbJ"/>
    <property type="match status" value="1"/>
</dbReference>
<evidence type="ECO:0000256" key="1">
    <source>
        <dbReference type="SAM" id="MobiDB-lite"/>
    </source>
</evidence>
<feature type="region of interest" description="Disordered" evidence="1">
    <location>
        <begin position="69"/>
        <end position="90"/>
    </location>
</feature>
<organism evidence="2 3">
    <name type="scientific">Methylobacterium radiotolerans</name>
    <dbReference type="NCBI Taxonomy" id="31998"/>
    <lineage>
        <taxon>Bacteria</taxon>
        <taxon>Pseudomonadati</taxon>
        <taxon>Pseudomonadota</taxon>
        <taxon>Alphaproteobacteria</taxon>
        <taxon>Hyphomicrobiales</taxon>
        <taxon>Methylobacteriaceae</taxon>
        <taxon>Methylobacterium</taxon>
    </lineage>
</organism>
<reference evidence="2 3" key="1">
    <citation type="journal article" date="2012" name="Genet. Mol. Biol.">
        <title>Analysis of 16S rRNA and mxaF genes revealing insights into Methylobacterium niche-specific plant association.</title>
        <authorList>
            <person name="Dourado M.N."/>
            <person name="Andreote F.D."/>
            <person name="Dini-Andreote F."/>
            <person name="Conti R."/>
            <person name="Araujo J.M."/>
            <person name="Araujo W.L."/>
        </authorList>
    </citation>
    <scope>NUCLEOTIDE SEQUENCE [LARGE SCALE GENOMIC DNA]</scope>
    <source>
        <strain evidence="2 3">SR1.6/4</strain>
    </source>
</reference>
<protein>
    <submittedName>
        <fullName evidence="2">CsbD family protein</fullName>
    </submittedName>
</protein>
<sequence length="126" mass="14183">MNRDRIEGNIRNLKGRGRTVLGAVSGRARPQVEGAYEQIAGVAQSRYGRTRERAEEIYEEGYRFADEAASRGRHLRDQAQTRGRQYRDEAHRRGRALAVRADENRGTTLALVAAAAFGLGWLVSRR</sequence>
<comment type="caution">
    <text evidence="2">The sequence shown here is derived from an EMBL/GenBank/DDBJ whole genome shotgun (WGS) entry which is preliminary data.</text>
</comment>
<dbReference type="InterPro" id="IPR036629">
    <property type="entry name" value="YjbJ_sf"/>
</dbReference>
<evidence type="ECO:0000313" key="2">
    <source>
        <dbReference type="EMBL" id="MEE7458228.1"/>
    </source>
</evidence>
<evidence type="ECO:0000313" key="3">
    <source>
        <dbReference type="Proteomes" id="UP001349262"/>
    </source>
</evidence>